<comment type="caution">
    <text evidence="3">The sequence shown here is derived from an EMBL/GenBank/DDBJ whole genome shotgun (WGS) entry which is preliminary data.</text>
</comment>
<keyword evidence="2" id="KW-1133">Transmembrane helix</keyword>
<dbReference type="PANTHER" id="PTHR35813:SF1">
    <property type="entry name" value="INNER MEMBRANE PROTEIN YBAN"/>
    <property type="match status" value="1"/>
</dbReference>
<dbReference type="EMBL" id="PDWN01000001">
    <property type="protein sequence ID" value="KAF1697331.1"/>
    <property type="molecule type" value="Genomic_DNA"/>
</dbReference>
<keyword evidence="1 2" id="KW-0472">Membrane</keyword>
<dbReference type="PANTHER" id="PTHR35813">
    <property type="entry name" value="INNER MEMBRANE PROTEIN YBAN"/>
    <property type="match status" value="1"/>
</dbReference>
<dbReference type="Pfam" id="PF04304">
    <property type="entry name" value="DUF454"/>
    <property type="match status" value="1"/>
</dbReference>
<evidence type="ECO:0000313" key="4">
    <source>
        <dbReference type="Proteomes" id="UP000788419"/>
    </source>
</evidence>
<keyword evidence="2" id="KW-0812">Transmembrane</keyword>
<name>A0ABQ6ZB86_9GAMM</name>
<keyword evidence="4" id="KW-1185">Reference proteome</keyword>
<evidence type="ECO:0000313" key="3">
    <source>
        <dbReference type="EMBL" id="KAF1697331.1"/>
    </source>
</evidence>
<gene>
    <name evidence="3" type="ORF">CSC65_00160</name>
</gene>
<evidence type="ECO:0000256" key="2">
    <source>
        <dbReference type="SAM" id="Phobius"/>
    </source>
</evidence>
<dbReference type="Proteomes" id="UP000788419">
    <property type="component" value="Unassembled WGS sequence"/>
</dbReference>
<feature type="transmembrane region" description="Helical" evidence="2">
    <location>
        <begin position="83"/>
        <end position="102"/>
    </location>
</feature>
<organism evidence="3 4">
    <name type="scientific">Pseudoxanthomonas daejeonensis</name>
    <dbReference type="NCBI Taxonomy" id="266062"/>
    <lineage>
        <taxon>Bacteria</taxon>
        <taxon>Pseudomonadati</taxon>
        <taxon>Pseudomonadota</taxon>
        <taxon>Gammaproteobacteria</taxon>
        <taxon>Lysobacterales</taxon>
        <taxon>Lysobacteraceae</taxon>
        <taxon>Pseudoxanthomonas</taxon>
    </lineage>
</organism>
<reference evidence="3 4" key="1">
    <citation type="submission" date="2017-10" db="EMBL/GenBank/DDBJ databases">
        <title>Whole genome sequencing of members of genus Pseudoxanthomonas.</title>
        <authorList>
            <person name="Kumar S."/>
            <person name="Bansal K."/>
            <person name="Kaur A."/>
            <person name="Patil P."/>
            <person name="Sharma S."/>
            <person name="Patil P.B."/>
        </authorList>
    </citation>
    <scope>NUCLEOTIDE SEQUENCE [LARGE SCALE GENOMIC DNA]</scope>
    <source>
        <strain evidence="3 4">DSM 17801</strain>
    </source>
</reference>
<proteinExistence type="predicted"/>
<dbReference type="RefSeq" id="WP_162407948.1">
    <property type="nucleotide sequence ID" value="NZ_CP093331.1"/>
</dbReference>
<feature type="transmembrane region" description="Helical" evidence="2">
    <location>
        <begin position="12"/>
        <end position="45"/>
    </location>
</feature>
<comment type="subcellular location">
    <subcellularLocation>
        <location evidence="1">Cell inner membrane</location>
        <topology evidence="1">Multi-pass membrane protein</topology>
    </subcellularLocation>
</comment>
<dbReference type="PIRSF" id="PIRSF016789">
    <property type="entry name" value="DUF454"/>
    <property type="match status" value="1"/>
</dbReference>
<evidence type="ECO:0000256" key="1">
    <source>
        <dbReference type="PIRNR" id="PIRNR016789"/>
    </source>
</evidence>
<dbReference type="InterPro" id="IPR007401">
    <property type="entry name" value="DUF454"/>
</dbReference>
<feature type="transmembrane region" description="Helical" evidence="2">
    <location>
        <begin position="107"/>
        <end position="126"/>
    </location>
</feature>
<sequence length="139" mass="15716">MGDRDRKRFRWAWWLLAYLSLGVGIVGIFVPGLPTTVFVLIAAWAATRGSERLEQRLLAHAHFGPMIRAWRQHRAVPRRAKWAATWTMLLCAAMLLLVMVAVPSHRAWMVVLPIGCMAVVGTWLWLRPEPPPDATDPPS</sequence>
<protein>
    <recommendedName>
        <fullName evidence="1">Inner membrane protein</fullName>
    </recommendedName>
</protein>
<keyword evidence="1" id="KW-1003">Cell membrane</keyword>
<accession>A0ABQ6ZB86</accession>
<keyword evidence="1" id="KW-0997">Cell inner membrane</keyword>